<dbReference type="Proteomes" id="UP001610563">
    <property type="component" value="Unassembled WGS sequence"/>
</dbReference>
<dbReference type="EMBL" id="JBFTWV010000005">
    <property type="protein sequence ID" value="KAL2800098.1"/>
    <property type="molecule type" value="Genomic_DNA"/>
</dbReference>
<evidence type="ECO:0008006" key="3">
    <source>
        <dbReference type="Google" id="ProtNLM"/>
    </source>
</evidence>
<protein>
    <recommendedName>
        <fullName evidence="3">Condensation domain-containing protein</fullName>
    </recommendedName>
</protein>
<keyword evidence="2" id="KW-1185">Reference proteome</keyword>
<dbReference type="PANTHER" id="PTHR42034">
    <property type="entry name" value="CHROMOSOME 7, WHOLE GENOME SHOTGUN SEQUENCE-RELATED"/>
    <property type="match status" value="1"/>
</dbReference>
<evidence type="ECO:0000313" key="1">
    <source>
        <dbReference type="EMBL" id="KAL2800098.1"/>
    </source>
</evidence>
<comment type="caution">
    <text evidence="1">The sequence shown here is derived from an EMBL/GenBank/DDBJ whole genome shotgun (WGS) entry which is preliminary data.</text>
</comment>
<dbReference type="InterPro" id="IPR023213">
    <property type="entry name" value="CAT-like_dom_sf"/>
</dbReference>
<organism evidence="1 2">
    <name type="scientific">Aspergillus keveii</name>
    <dbReference type="NCBI Taxonomy" id="714993"/>
    <lineage>
        <taxon>Eukaryota</taxon>
        <taxon>Fungi</taxon>
        <taxon>Dikarya</taxon>
        <taxon>Ascomycota</taxon>
        <taxon>Pezizomycotina</taxon>
        <taxon>Eurotiomycetes</taxon>
        <taxon>Eurotiomycetidae</taxon>
        <taxon>Eurotiales</taxon>
        <taxon>Aspergillaceae</taxon>
        <taxon>Aspergillus</taxon>
        <taxon>Aspergillus subgen. Nidulantes</taxon>
    </lineage>
</organism>
<evidence type="ECO:0000313" key="2">
    <source>
        <dbReference type="Proteomes" id="UP001610563"/>
    </source>
</evidence>
<dbReference type="PANTHER" id="PTHR42034:SF1">
    <property type="entry name" value="CONDENSATION DOMAIN-CONTAINING PROTEIN"/>
    <property type="match status" value="1"/>
</dbReference>
<dbReference type="Gene3D" id="3.30.559.30">
    <property type="entry name" value="Nonribosomal peptide synthetase, condensation domain"/>
    <property type="match status" value="1"/>
</dbReference>
<accession>A0ABR4GM15</accession>
<dbReference type="Gene3D" id="3.30.559.10">
    <property type="entry name" value="Chloramphenicol acetyltransferase-like domain"/>
    <property type="match status" value="1"/>
</dbReference>
<name>A0ABR4GM15_9EURO</name>
<dbReference type="SUPFAM" id="SSF52777">
    <property type="entry name" value="CoA-dependent acyltransferases"/>
    <property type="match status" value="1"/>
</dbReference>
<proteinExistence type="predicted"/>
<gene>
    <name evidence="1" type="ORF">BJX66DRAFT_321894</name>
</gene>
<dbReference type="PROSITE" id="PS51257">
    <property type="entry name" value="PROKAR_LIPOPROTEIN"/>
    <property type="match status" value="1"/>
</dbReference>
<reference evidence="1 2" key="1">
    <citation type="submission" date="2024-07" db="EMBL/GenBank/DDBJ databases">
        <title>Section-level genome sequencing and comparative genomics of Aspergillus sections Usti and Cavernicolus.</title>
        <authorList>
            <consortium name="Lawrence Berkeley National Laboratory"/>
            <person name="Nybo J.L."/>
            <person name="Vesth T.C."/>
            <person name="Theobald S."/>
            <person name="Frisvad J.C."/>
            <person name="Larsen T.O."/>
            <person name="Kjaerboelling I."/>
            <person name="Rothschild-Mancinelli K."/>
            <person name="Lyhne E.K."/>
            <person name="Kogle M.E."/>
            <person name="Barry K."/>
            <person name="Clum A."/>
            <person name="Na H."/>
            <person name="Ledsgaard L."/>
            <person name="Lin J."/>
            <person name="Lipzen A."/>
            <person name="Kuo A."/>
            <person name="Riley R."/>
            <person name="Mondo S."/>
            <person name="Labutti K."/>
            <person name="Haridas S."/>
            <person name="Pangalinan J."/>
            <person name="Salamov A.A."/>
            <person name="Simmons B.A."/>
            <person name="Magnuson J.K."/>
            <person name="Chen J."/>
            <person name="Drula E."/>
            <person name="Henrissat B."/>
            <person name="Wiebenga A."/>
            <person name="Lubbers R.J."/>
            <person name="Gomes A.C."/>
            <person name="Makela M.R."/>
            <person name="Stajich J."/>
            <person name="Grigoriev I.V."/>
            <person name="Mortensen U.H."/>
            <person name="De Vries R.P."/>
            <person name="Baker S.E."/>
            <person name="Andersen M.R."/>
        </authorList>
    </citation>
    <scope>NUCLEOTIDE SEQUENCE [LARGE SCALE GENOMIC DNA]</scope>
    <source>
        <strain evidence="1 2">CBS 209.92</strain>
    </source>
</reference>
<sequence>MSWSKGYFVLTGSLSAAACNGRQHCTLFARAPVELNVPGADVESALKQAWTQLRHEQAQIATTVESKTKVYEVPDEDALQEWLALTFVVSDAADADAETLWDNVPPITQTTLHYLPKSSEIVLRGHHYVLDGIGLIMLLDRYLNALANPVIENITFGDEVTRLAPPLGEVLGVPDKPTPEQTEKVTSLLMGYATKVPGIGPVSKVNRAPAGICRNTRLTFPPQTTEAIVQVCKEKGITVTSAVHVAYIQTLTKLADPSTPSSHYVTSASFDLRRYLPKPYDSAQYAASVWYTSFWDTASALSKFYRTSFRDDPALRLTTPHDNRFMETVAGNPEYQQTPIPHDALPSSLGVVERYVQRDYGGTVTVRDLTVGVDVVLGMSMFFISTFRDKLQVLYSFNDGYEEPADVDRYLEGIRTLLVR</sequence>